<keyword evidence="1" id="KW-0472">Membrane</keyword>
<dbReference type="AlphaFoldDB" id="A0A8J3Q4I4"/>
<feature type="transmembrane region" description="Helical" evidence="1">
    <location>
        <begin position="12"/>
        <end position="32"/>
    </location>
</feature>
<evidence type="ECO:0000313" key="2">
    <source>
        <dbReference type="EMBL" id="GIH03188.1"/>
    </source>
</evidence>
<comment type="caution">
    <text evidence="2">The sequence shown here is derived from an EMBL/GenBank/DDBJ whole genome shotgun (WGS) entry which is preliminary data.</text>
</comment>
<proteinExistence type="predicted"/>
<keyword evidence="1" id="KW-0812">Transmembrane</keyword>
<dbReference type="Proteomes" id="UP000612899">
    <property type="component" value="Unassembled WGS sequence"/>
</dbReference>
<reference evidence="2" key="1">
    <citation type="submission" date="2021-01" db="EMBL/GenBank/DDBJ databases">
        <title>Whole genome shotgun sequence of Rhizocola hellebori NBRC 109834.</title>
        <authorList>
            <person name="Komaki H."/>
            <person name="Tamura T."/>
        </authorList>
    </citation>
    <scope>NUCLEOTIDE SEQUENCE</scope>
    <source>
        <strain evidence="2">NBRC 109834</strain>
    </source>
</reference>
<sequence length="83" mass="9099">MLAMPLLERLARLNRTAVFVAALVVVLFGLFLPKPVGGLILLAVAGFLIAIMSTTWRVQPSSTRVLRTFVLVFLVLTGLTRTF</sequence>
<evidence type="ECO:0000313" key="3">
    <source>
        <dbReference type="Proteomes" id="UP000612899"/>
    </source>
</evidence>
<accession>A0A8J3Q4I4</accession>
<keyword evidence="3" id="KW-1185">Reference proteome</keyword>
<dbReference type="EMBL" id="BONY01000006">
    <property type="protein sequence ID" value="GIH03188.1"/>
    <property type="molecule type" value="Genomic_DNA"/>
</dbReference>
<gene>
    <name evidence="2" type="ORF">Rhe02_12550</name>
</gene>
<feature type="transmembrane region" description="Helical" evidence="1">
    <location>
        <begin position="65"/>
        <end position="82"/>
    </location>
</feature>
<name>A0A8J3Q4I4_9ACTN</name>
<feature type="transmembrane region" description="Helical" evidence="1">
    <location>
        <begin position="38"/>
        <end position="58"/>
    </location>
</feature>
<evidence type="ECO:0000256" key="1">
    <source>
        <dbReference type="SAM" id="Phobius"/>
    </source>
</evidence>
<protein>
    <submittedName>
        <fullName evidence="2">Uncharacterized protein</fullName>
    </submittedName>
</protein>
<keyword evidence="1" id="KW-1133">Transmembrane helix</keyword>
<organism evidence="2 3">
    <name type="scientific">Rhizocola hellebori</name>
    <dbReference type="NCBI Taxonomy" id="1392758"/>
    <lineage>
        <taxon>Bacteria</taxon>
        <taxon>Bacillati</taxon>
        <taxon>Actinomycetota</taxon>
        <taxon>Actinomycetes</taxon>
        <taxon>Micromonosporales</taxon>
        <taxon>Micromonosporaceae</taxon>
        <taxon>Rhizocola</taxon>
    </lineage>
</organism>